<reference evidence="2 3" key="1">
    <citation type="submission" date="2020-04" db="EMBL/GenBank/DDBJ databases">
        <authorList>
            <person name="Liu A."/>
        </authorList>
    </citation>
    <scope>NUCLEOTIDE SEQUENCE [LARGE SCALE GENOMIC DNA]</scope>
    <source>
        <strain evidence="2 3">RZ02</strain>
    </source>
</reference>
<keyword evidence="1" id="KW-0732">Signal</keyword>
<evidence type="ECO:0000313" key="3">
    <source>
        <dbReference type="Proteomes" id="UP000561181"/>
    </source>
</evidence>
<feature type="signal peptide" evidence="1">
    <location>
        <begin position="1"/>
        <end position="22"/>
    </location>
</feature>
<gene>
    <name evidence="2" type="ORF">HKD42_04685</name>
</gene>
<accession>A0A848QQF6</accession>
<dbReference type="AlphaFoldDB" id="A0A848QQF6"/>
<sequence length="353" mass="38474">MKQVLRRAVAFTATLTASVPMAAQAQSVENNVPIVLTWNNEGGAPTGAAFDTRSGVKTFEKQNRRLVGSRSSSGQVVAHDISVNFKEFSVPLTIHTWADDTRVQINTELWSVSCRPADVRRINAVNSSSGQTKIIGAIIAAHYIAEAVGTACPKPVRTKMRQKYFTLSCNLAKKVDFFGLSQDAMRAYAISKDTGQREAEACQRAVQGEAFRKLNGRLEQRMRKNDLSSDQIAQAREIKAALVNLSTDPAWSEGAAQFDLDANTLAAYEAKLTYRESILASNDRNYAEALTLNQKLQGQLDDADGRRVLGKVSINERLLTQDAAFFTTRIDQAAAQEALNSAAATANIDQSGI</sequence>
<keyword evidence="3" id="KW-1185">Reference proteome</keyword>
<name>A0A848QQF6_9SPHN</name>
<organism evidence="2 3">
    <name type="scientific">Pontixanthobacter rizhaonensis</name>
    <dbReference type="NCBI Taxonomy" id="2730337"/>
    <lineage>
        <taxon>Bacteria</taxon>
        <taxon>Pseudomonadati</taxon>
        <taxon>Pseudomonadota</taxon>
        <taxon>Alphaproteobacteria</taxon>
        <taxon>Sphingomonadales</taxon>
        <taxon>Erythrobacteraceae</taxon>
        <taxon>Pontixanthobacter</taxon>
    </lineage>
</organism>
<protein>
    <submittedName>
        <fullName evidence="2">Uncharacterized protein</fullName>
    </submittedName>
</protein>
<dbReference type="RefSeq" id="WP_170010757.1">
    <property type="nucleotide sequence ID" value="NZ_JABCRE010000002.1"/>
</dbReference>
<proteinExistence type="predicted"/>
<evidence type="ECO:0000256" key="1">
    <source>
        <dbReference type="SAM" id="SignalP"/>
    </source>
</evidence>
<evidence type="ECO:0000313" key="2">
    <source>
        <dbReference type="EMBL" id="NMW31348.1"/>
    </source>
</evidence>
<feature type="chain" id="PRO_5032723671" evidence="1">
    <location>
        <begin position="23"/>
        <end position="353"/>
    </location>
</feature>
<dbReference type="Proteomes" id="UP000561181">
    <property type="component" value="Unassembled WGS sequence"/>
</dbReference>
<dbReference type="EMBL" id="JABCRE010000002">
    <property type="protein sequence ID" value="NMW31348.1"/>
    <property type="molecule type" value="Genomic_DNA"/>
</dbReference>
<comment type="caution">
    <text evidence="2">The sequence shown here is derived from an EMBL/GenBank/DDBJ whole genome shotgun (WGS) entry which is preliminary data.</text>
</comment>